<dbReference type="FunFam" id="3.30.565.10:FF:000006">
    <property type="entry name" value="Sensor histidine kinase WalK"/>
    <property type="match status" value="1"/>
</dbReference>
<feature type="transmembrane region" description="Helical" evidence="9">
    <location>
        <begin position="70"/>
        <end position="93"/>
    </location>
</feature>
<dbReference type="InterPro" id="IPR036097">
    <property type="entry name" value="HisK_dim/P_sf"/>
</dbReference>
<evidence type="ECO:0000256" key="2">
    <source>
        <dbReference type="ARBA" id="ARBA00004429"/>
    </source>
</evidence>
<evidence type="ECO:0000256" key="5">
    <source>
        <dbReference type="ARBA" id="ARBA00022679"/>
    </source>
</evidence>
<keyword evidence="4 7" id="KW-0597">Phosphoprotein</keyword>
<dbReference type="InterPro" id="IPR003661">
    <property type="entry name" value="HisK_dim/P_dom"/>
</dbReference>
<feature type="domain" description="Response regulatory" evidence="11">
    <location>
        <begin position="829"/>
        <end position="947"/>
    </location>
</feature>
<dbReference type="CDD" id="cd00082">
    <property type="entry name" value="HisKA"/>
    <property type="match status" value="1"/>
</dbReference>
<protein>
    <recommendedName>
        <fullName evidence="3">histidine kinase</fullName>
        <ecNumber evidence="3">2.7.13.3</ecNumber>
    </recommendedName>
</protein>
<evidence type="ECO:0000256" key="1">
    <source>
        <dbReference type="ARBA" id="ARBA00000085"/>
    </source>
</evidence>
<feature type="domain" description="Histidine kinase" evidence="10">
    <location>
        <begin position="584"/>
        <end position="803"/>
    </location>
</feature>
<dbReference type="Pfam" id="PF08447">
    <property type="entry name" value="PAS_3"/>
    <property type="match status" value="1"/>
</dbReference>
<keyword evidence="14" id="KW-1185">Reference proteome</keyword>
<evidence type="ECO:0000256" key="9">
    <source>
        <dbReference type="SAM" id="Phobius"/>
    </source>
</evidence>
<dbReference type="Pfam" id="PF02518">
    <property type="entry name" value="HATPase_c"/>
    <property type="match status" value="1"/>
</dbReference>
<dbReference type="SUPFAM" id="SSF55785">
    <property type="entry name" value="PYP-like sensor domain (PAS domain)"/>
    <property type="match status" value="1"/>
</dbReference>
<dbReference type="InterPro" id="IPR011006">
    <property type="entry name" value="CheY-like_superfamily"/>
</dbReference>
<evidence type="ECO:0000256" key="8">
    <source>
        <dbReference type="SAM" id="MobiDB-lite"/>
    </source>
</evidence>
<dbReference type="Gene3D" id="6.10.340.10">
    <property type="match status" value="1"/>
</dbReference>
<dbReference type="SMART" id="SM00448">
    <property type="entry name" value="REC"/>
    <property type="match status" value="1"/>
</dbReference>
<dbReference type="GO" id="GO:0005886">
    <property type="term" value="C:plasma membrane"/>
    <property type="evidence" value="ECO:0007669"/>
    <property type="project" value="UniProtKB-SubCell"/>
</dbReference>
<organism evidence="13 14">
    <name type="scientific">Xylophilus ampelinus</name>
    <dbReference type="NCBI Taxonomy" id="54067"/>
    <lineage>
        <taxon>Bacteria</taxon>
        <taxon>Pseudomonadati</taxon>
        <taxon>Pseudomonadota</taxon>
        <taxon>Betaproteobacteria</taxon>
        <taxon>Burkholderiales</taxon>
        <taxon>Xylophilus</taxon>
    </lineage>
</organism>
<dbReference type="InterPro" id="IPR000014">
    <property type="entry name" value="PAS"/>
</dbReference>
<dbReference type="Gene3D" id="3.40.50.2300">
    <property type="match status" value="1"/>
</dbReference>
<dbReference type="PROSITE" id="PS50109">
    <property type="entry name" value="HIS_KIN"/>
    <property type="match status" value="1"/>
</dbReference>
<dbReference type="EMBL" id="QJTC01000007">
    <property type="protein sequence ID" value="PYE78397.1"/>
    <property type="molecule type" value="Genomic_DNA"/>
</dbReference>
<dbReference type="InterPro" id="IPR003594">
    <property type="entry name" value="HATPase_dom"/>
</dbReference>
<sequence>MRSLHRLVHKHVLLRSRKHGKPPPSAGPGAGTDRQQLDTIPSVQSPSNTTVPSFPASFASGRVLRLQTRIGIALGTVIVGASVVLSAVLAGIAERRMVALSANNLDGLADQMARELSTGMDQFGREVASQADRSRYRSPTSTRASMRAALEDFQRDNPKYAYVSVIDADTGTVEAATGGIFEGGSVVGRPVFEEGKKGLFLGDVHKAVRLADLLPARSDGEPLRFLDVAAPIRDAEGRVVRVFGTHIGWEWTAQVRDSVLGPVAERQGVEIFLVDTESKVVLTATDTVPVGTAMASLVRTTGKAIRQTGSDGIDYLTTTASTRPHGSFAGFGWRVVVRQPFSATLDSVRTLQYGFLSGGMAIGLLAAALAWWLTGRLVMPLRRLADAVERAEPGQPWADSRINVHETGEVAAVKRAMARLADSARSSADASSTSVRQFQALARSLPQVVWQADVQGRLEYVNQEWIRAHRPEGDFALADLALRAHPDDRAAFEAAWAHSLATGENLACKCRLAQTEGGVPRWFDIRAHAVPGADGRTHRWVGTLFDIDEIASLAAATHRALEEEKGARAESDRLARLRDEFLATVSHELRSPLNAIAGWSEILTRKKTDDPMIVKASQSIRRNARQQASLIDDLMDMTAVMAGKMVIRHEPVDLAASAQNVFLSHIHAAQAKGVELVCRDASPVWVMGEMRRLEQVMSNLVGNAIKFTDAGGRVELAVCADEAAGQAVVRVRDTGRGIAADFLPHVFERMRQEDGSVTRRSGGLGLGLAIARGIVELHGGGIAAHSPGTGQGATVSARLPLADTAGPAGAASTTDDIAVAVGAELQGLRVLLVDDEADAREVAHVALAGFGAEVRAVGSAAEVLRILETERFDVLVSDIGMPEIDGLTLIRRIRALPYGTAERLPAVALTAFSMETDVRAGKDAGFQGYVGKPISLGALYAAIVGVVRP</sequence>
<name>A0A318SUM5_9BURK</name>
<comment type="catalytic activity">
    <reaction evidence="1">
        <text>ATP + protein L-histidine = ADP + protein N-phospho-L-histidine.</text>
        <dbReference type="EC" id="2.7.13.3"/>
    </reaction>
</comment>
<evidence type="ECO:0000256" key="6">
    <source>
        <dbReference type="ARBA" id="ARBA00022777"/>
    </source>
</evidence>
<dbReference type="SUPFAM" id="SSF52172">
    <property type="entry name" value="CheY-like"/>
    <property type="match status" value="1"/>
</dbReference>
<dbReference type="InterPro" id="IPR004358">
    <property type="entry name" value="Sig_transdc_His_kin-like_C"/>
</dbReference>
<dbReference type="Proteomes" id="UP000247540">
    <property type="component" value="Unassembled WGS sequence"/>
</dbReference>
<dbReference type="InterPro" id="IPR035965">
    <property type="entry name" value="PAS-like_dom_sf"/>
</dbReference>
<dbReference type="EC" id="2.7.13.3" evidence="3"/>
<feature type="modified residue" description="4-aspartylphosphate" evidence="7">
    <location>
        <position position="878"/>
    </location>
</feature>
<dbReference type="SUPFAM" id="SSF47384">
    <property type="entry name" value="Homodimeric domain of signal transducing histidine kinase"/>
    <property type="match status" value="1"/>
</dbReference>
<dbReference type="SMART" id="SM00387">
    <property type="entry name" value="HATPase_c"/>
    <property type="match status" value="1"/>
</dbReference>
<comment type="caution">
    <text evidence="13">The sequence shown here is derived from an EMBL/GenBank/DDBJ whole genome shotgun (WGS) entry which is preliminary data.</text>
</comment>
<evidence type="ECO:0000313" key="14">
    <source>
        <dbReference type="Proteomes" id="UP000247540"/>
    </source>
</evidence>
<dbReference type="PROSITE" id="PS50885">
    <property type="entry name" value="HAMP"/>
    <property type="match status" value="1"/>
</dbReference>
<evidence type="ECO:0000259" key="12">
    <source>
        <dbReference type="PROSITE" id="PS50885"/>
    </source>
</evidence>
<dbReference type="CDD" id="cd00130">
    <property type="entry name" value="PAS"/>
    <property type="match status" value="1"/>
</dbReference>
<feature type="compositionally biased region" description="Polar residues" evidence="8">
    <location>
        <begin position="33"/>
        <end position="52"/>
    </location>
</feature>
<dbReference type="Gene3D" id="1.10.287.130">
    <property type="match status" value="1"/>
</dbReference>
<evidence type="ECO:0000313" key="13">
    <source>
        <dbReference type="EMBL" id="PYE78397.1"/>
    </source>
</evidence>
<feature type="region of interest" description="Disordered" evidence="8">
    <location>
        <begin position="12"/>
        <end position="54"/>
    </location>
</feature>
<dbReference type="InterPro" id="IPR003660">
    <property type="entry name" value="HAMP_dom"/>
</dbReference>
<proteinExistence type="predicted"/>
<comment type="subcellular location">
    <subcellularLocation>
        <location evidence="2">Cell inner membrane</location>
        <topology evidence="2">Multi-pass membrane protein</topology>
    </subcellularLocation>
</comment>
<keyword evidence="9" id="KW-0472">Membrane</keyword>
<gene>
    <name evidence="13" type="ORF">DFQ15_10747</name>
</gene>
<evidence type="ECO:0000256" key="7">
    <source>
        <dbReference type="PROSITE-ProRule" id="PRU00169"/>
    </source>
</evidence>
<keyword evidence="9" id="KW-1133">Transmembrane helix</keyword>
<evidence type="ECO:0000256" key="3">
    <source>
        <dbReference type="ARBA" id="ARBA00012438"/>
    </source>
</evidence>
<dbReference type="PRINTS" id="PR00344">
    <property type="entry name" value="BCTRLSENSOR"/>
</dbReference>
<dbReference type="InterPro" id="IPR001789">
    <property type="entry name" value="Sig_transdc_resp-reg_receiver"/>
</dbReference>
<dbReference type="InterPro" id="IPR036890">
    <property type="entry name" value="HATPase_C_sf"/>
</dbReference>
<feature type="transmembrane region" description="Helical" evidence="9">
    <location>
        <begin position="353"/>
        <end position="373"/>
    </location>
</feature>
<evidence type="ECO:0000256" key="4">
    <source>
        <dbReference type="ARBA" id="ARBA00022553"/>
    </source>
</evidence>
<keyword evidence="5" id="KW-0808">Transferase</keyword>
<accession>A0A318SUM5</accession>
<dbReference type="Gene3D" id="3.30.565.10">
    <property type="entry name" value="Histidine kinase-like ATPase, C-terminal domain"/>
    <property type="match status" value="1"/>
</dbReference>
<dbReference type="PANTHER" id="PTHR43547:SF2">
    <property type="entry name" value="HYBRID SIGNAL TRANSDUCTION HISTIDINE KINASE C"/>
    <property type="match status" value="1"/>
</dbReference>
<keyword evidence="9" id="KW-0812">Transmembrane</keyword>
<dbReference type="PANTHER" id="PTHR43547">
    <property type="entry name" value="TWO-COMPONENT HISTIDINE KINASE"/>
    <property type="match status" value="1"/>
</dbReference>
<evidence type="ECO:0000259" key="11">
    <source>
        <dbReference type="PROSITE" id="PS50110"/>
    </source>
</evidence>
<dbReference type="InterPro" id="IPR013655">
    <property type="entry name" value="PAS_fold_3"/>
</dbReference>
<dbReference type="Pfam" id="PF00512">
    <property type="entry name" value="HisKA"/>
    <property type="match status" value="1"/>
</dbReference>
<dbReference type="InterPro" id="IPR005467">
    <property type="entry name" value="His_kinase_dom"/>
</dbReference>
<dbReference type="Gene3D" id="3.30.450.20">
    <property type="entry name" value="PAS domain"/>
    <property type="match status" value="2"/>
</dbReference>
<dbReference type="Pfam" id="PF00072">
    <property type="entry name" value="Response_reg"/>
    <property type="match status" value="1"/>
</dbReference>
<dbReference type="PROSITE" id="PS50110">
    <property type="entry name" value="RESPONSE_REGULATORY"/>
    <property type="match status" value="1"/>
</dbReference>
<dbReference type="GO" id="GO:0000155">
    <property type="term" value="F:phosphorelay sensor kinase activity"/>
    <property type="evidence" value="ECO:0007669"/>
    <property type="project" value="InterPro"/>
</dbReference>
<keyword evidence="6 13" id="KW-0418">Kinase</keyword>
<dbReference type="SMART" id="SM00388">
    <property type="entry name" value="HisKA"/>
    <property type="match status" value="1"/>
</dbReference>
<reference evidence="13 14" key="1">
    <citation type="submission" date="2018-06" db="EMBL/GenBank/DDBJ databases">
        <title>Genomic Encyclopedia of Type Strains, Phase III (KMG-III): the genomes of soil and plant-associated and newly described type strains.</title>
        <authorList>
            <person name="Whitman W."/>
        </authorList>
    </citation>
    <scope>NUCLEOTIDE SEQUENCE [LARGE SCALE GENOMIC DNA]</scope>
    <source>
        <strain evidence="13 14">CECT 7646</strain>
    </source>
</reference>
<feature type="domain" description="HAMP" evidence="12">
    <location>
        <begin position="375"/>
        <end position="429"/>
    </location>
</feature>
<feature type="compositionally biased region" description="Basic residues" evidence="8">
    <location>
        <begin position="12"/>
        <end position="21"/>
    </location>
</feature>
<evidence type="ECO:0000259" key="10">
    <source>
        <dbReference type="PROSITE" id="PS50109"/>
    </source>
</evidence>
<dbReference type="SUPFAM" id="SSF55874">
    <property type="entry name" value="ATPase domain of HSP90 chaperone/DNA topoisomerase II/histidine kinase"/>
    <property type="match status" value="1"/>
</dbReference>
<dbReference type="AlphaFoldDB" id="A0A318SUM5"/>